<keyword evidence="3" id="KW-1185">Reference proteome</keyword>
<gene>
    <name evidence="2" type="ORF">AK812_SmicGene33450</name>
</gene>
<name>A0A1Q9CRJ1_SYMMI</name>
<comment type="caution">
    <text evidence="2">The sequence shown here is derived from an EMBL/GenBank/DDBJ whole genome shotgun (WGS) entry which is preliminary data.</text>
</comment>
<keyword evidence="1" id="KW-0175">Coiled coil</keyword>
<dbReference type="EMBL" id="LSRX01000970">
    <property type="protein sequence ID" value="OLP85544.1"/>
    <property type="molecule type" value="Genomic_DNA"/>
</dbReference>
<protein>
    <submittedName>
        <fullName evidence="2">Uncharacterized protein</fullName>
    </submittedName>
</protein>
<dbReference type="Proteomes" id="UP000186817">
    <property type="component" value="Unassembled WGS sequence"/>
</dbReference>
<evidence type="ECO:0000256" key="1">
    <source>
        <dbReference type="SAM" id="Coils"/>
    </source>
</evidence>
<evidence type="ECO:0000313" key="2">
    <source>
        <dbReference type="EMBL" id="OLP85544.1"/>
    </source>
</evidence>
<dbReference type="AlphaFoldDB" id="A0A1Q9CRJ1"/>
<accession>A0A1Q9CRJ1</accession>
<proteinExistence type="predicted"/>
<dbReference type="OrthoDB" id="467720at2759"/>
<organism evidence="2 3">
    <name type="scientific">Symbiodinium microadriaticum</name>
    <name type="common">Dinoflagellate</name>
    <name type="synonym">Zooxanthella microadriatica</name>
    <dbReference type="NCBI Taxonomy" id="2951"/>
    <lineage>
        <taxon>Eukaryota</taxon>
        <taxon>Sar</taxon>
        <taxon>Alveolata</taxon>
        <taxon>Dinophyceae</taxon>
        <taxon>Suessiales</taxon>
        <taxon>Symbiodiniaceae</taxon>
        <taxon>Symbiodinium</taxon>
    </lineage>
</organism>
<reference evidence="2 3" key="1">
    <citation type="submission" date="2016-02" db="EMBL/GenBank/DDBJ databases">
        <title>Genome analysis of coral dinoflagellate symbionts highlights evolutionary adaptations to a symbiotic lifestyle.</title>
        <authorList>
            <person name="Aranda M."/>
            <person name="Li Y."/>
            <person name="Liew Y.J."/>
            <person name="Baumgarten S."/>
            <person name="Simakov O."/>
            <person name="Wilson M."/>
            <person name="Piel J."/>
            <person name="Ashoor H."/>
            <person name="Bougouffa S."/>
            <person name="Bajic V.B."/>
            <person name="Ryu T."/>
            <person name="Ravasi T."/>
            <person name="Bayer T."/>
            <person name="Micklem G."/>
            <person name="Kim H."/>
            <person name="Bhak J."/>
            <person name="Lajeunesse T.C."/>
            <person name="Voolstra C.R."/>
        </authorList>
    </citation>
    <scope>NUCLEOTIDE SEQUENCE [LARGE SCALE GENOMIC DNA]</scope>
    <source>
        <strain evidence="2 3">CCMP2467</strain>
    </source>
</reference>
<feature type="coiled-coil region" evidence="1">
    <location>
        <begin position="18"/>
        <end position="45"/>
    </location>
</feature>
<evidence type="ECO:0000313" key="3">
    <source>
        <dbReference type="Proteomes" id="UP000186817"/>
    </source>
</evidence>
<sequence>MASAGSAEPECEGAGLSRAELYQVIRELQQRVSRLEIQVSGLLAAQGSRGDPDSDSQSGISDISISCIWGSPNTLATLWSFCDAGLAEGNWAEAWLWRPLLSFMAKAAAPENLRSLAGYHMRSSNSSTLEYSRDSMAPSLHFLEGTFIAIKGGIFAPDATRAGRWTRGIRSIQEALRFLSGAQPTGPETGAPPVDGPDAELDERHRISGVVHAARNDQPDGEGEMTVFRCGRFANRNYEELDETPAILLQKCSSCWGASDSGNVIRVFE</sequence>